<dbReference type="InterPro" id="IPR050577">
    <property type="entry name" value="MAPR/NEUFC/NENF-like"/>
</dbReference>
<dbReference type="STRING" id="56484.A0A1Y2F1N6"/>
<dbReference type="RefSeq" id="XP_040723173.1">
    <property type="nucleotide sequence ID" value="XM_040869930.1"/>
</dbReference>
<keyword evidence="2" id="KW-0812">Transmembrane</keyword>
<dbReference type="AlphaFoldDB" id="A0A1Y2F1N6"/>
<evidence type="ECO:0000256" key="1">
    <source>
        <dbReference type="ARBA" id="ARBA00038357"/>
    </source>
</evidence>
<keyword evidence="2" id="KW-0472">Membrane</keyword>
<keyword evidence="2" id="KW-1133">Transmembrane helix</keyword>
<dbReference type="GO" id="GO:0012505">
    <property type="term" value="C:endomembrane system"/>
    <property type="evidence" value="ECO:0007669"/>
    <property type="project" value="TreeGrafter"/>
</dbReference>
<dbReference type="PANTHER" id="PTHR10281">
    <property type="entry name" value="MEMBRANE-ASSOCIATED PROGESTERONE RECEPTOR COMPONENT-RELATED"/>
    <property type="match status" value="1"/>
</dbReference>
<reference evidence="4 5" key="1">
    <citation type="submission" date="2016-07" db="EMBL/GenBank/DDBJ databases">
        <title>Pervasive Adenine N6-methylation of Active Genes in Fungi.</title>
        <authorList>
            <consortium name="DOE Joint Genome Institute"/>
            <person name="Mondo S.J."/>
            <person name="Dannebaum R.O."/>
            <person name="Kuo R.C."/>
            <person name="Labutti K."/>
            <person name="Haridas S."/>
            <person name="Kuo A."/>
            <person name="Salamov A."/>
            <person name="Ahrendt S.R."/>
            <person name="Lipzen A."/>
            <person name="Sullivan W."/>
            <person name="Andreopoulos W.B."/>
            <person name="Clum A."/>
            <person name="Lindquist E."/>
            <person name="Daum C."/>
            <person name="Ramamoorthy G.K."/>
            <person name="Gryganskyi A."/>
            <person name="Culley D."/>
            <person name="Magnuson J.K."/>
            <person name="James T.Y."/>
            <person name="O'Malley M.A."/>
            <person name="Stajich J.E."/>
            <person name="Spatafora J.W."/>
            <person name="Visel A."/>
            <person name="Grigoriev I.V."/>
        </authorList>
    </citation>
    <scope>NUCLEOTIDE SEQUENCE [LARGE SCALE GENOMIC DNA]</scope>
    <source>
        <strain evidence="4 5">12-1054</strain>
    </source>
</reference>
<keyword evidence="5" id="KW-1185">Reference proteome</keyword>
<proteinExistence type="inferred from homology"/>
<protein>
    <submittedName>
        <fullName evidence="4">Cytochrome b5-like heme/steroid binding domain-containing protein</fullName>
    </submittedName>
</protein>
<dbReference type="SUPFAM" id="SSF55856">
    <property type="entry name" value="Cytochrome b5-like heme/steroid binding domain"/>
    <property type="match status" value="1"/>
</dbReference>
<evidence type="ECO:0000313" key="5">
    <source>
        <dbReference type="Proteomes" id="UP000193685"/>
    </source>
</evidence>
<dbReference type="OrthoDB" id="10257697at2759"/>
<accession>A0A1Y2F1N6</accession>
<dbReference type="Gene3D" id="3.10.120.10">
    <property type="entry name" value="Cytochrome b5-like heme/steroid binding domain"/>
    <property type="match status" value="1"/>
</dbReference>
<dbReference type="GeneID" id="63786529"/>
<dbReference type="Proteomes" id="UP000193685">
    <property type="component" value="Unassembled WGS sequence"/>
</dbReference>
<dbReference type="PANTHER" id="PTHR10281:SF76">
    <property type="entry name" value="CALCUTTA CUP-RELATED"/>
    <property type="match status" value="1"/>
</dbReference>
<organism evidence="4 5">
    <name type="scientific">Protomyces lactucae-debilis</name>
    <dbReference type="NCBI Taxonomy" id="2754530"/>
    <lineage>
        <taxon>Eukaryota</taxon>
        <taxon>Fungi</taxon>
        <taxon>Dikarya</taxon>
        <taxon>Ascomycota</taxon>
        <taxon>Taphrinomycotina</taxon>
        <taxon>Taphrinomycetes</taxon>
        <taxon>Taphrinales</taxon>
        <taxon>Protomycetaceae</taxon>
        <taxon>Protomyces</taxon>
    </lineage>
</organism>
<dbReference type="Pfam" id="PF00173">
    <property type="entry name" value="Cyt-b5"/>
    <property type="match status" value="1"/>
</dbReference>
<comment type="similarity">
    <text evidence="1">Belongs to the cytochrome b5 family. MAPR subfamily.</text>
</comment>
<comment type="caution">
    <text evidence="4">The sequence shown here is derived from an EMBL/GenBank/DDBJ whole genome shotgun (WGS) entry which is preliminary data.</text>
</comment>
<dbReference type="InterPro" id="IPR036400">
    <property type="entry name" value="Cyt_B5-like_heme/steroid_sf"/>
</dbReference>
<evidence type="ECO:0000259" key="3">
    <source>
        <dbReference type="SMART" id="SM01117"/>
    </source>
</evidence>
<feature type="transmembrane region" description="Helical" evidence="2">
    <location>
        <begin position="20"/>
        <end position="37"/>
    </location>
</feature>
<dbReference type="EMBL" id="MCFI01000019">
    <property type="protein sequence ID" value="ORY77788.1"/>
    <property type="molecule type" value="Genomic_DNA"/>
</dbReference>
<dbReference type="SMART" id="SM01117">
    <property type="entry name" value="Cyt-b5"/>
    <property type="match status" value="1"/>
</dbReference>
<gene>
    <name evidence="4" type="ORF">BCR37DRAFT_382689</name>
</gene>
<dbReference type="InterPro" id="IPR001199">
    <property type="entry name" value="Cyt_B5-like_heme/steroid-bd"/>
</dbReference>
<name>A0A1Y2F1N6_PROLT</name>
<feature type="domain" description="Cytochrome b5 heme-binding" evidence="3">
    <location>
        <begin position="69"/>
        <end position="165"/>
    </location>
</feature>
<sequence length="187" mass="20197">MSGKADASRRPSKTASTGSGFSLLKAAAIGVMLALGVSRYRHGDYKYGYSNQYTNVNAWLQMLKPDIVITEAELAASDGTNGKPIYVAVNGTVYDVSAEPRLYGPGGSYSFFTGKDGARAYITGCFATDMTHDLRGVPEESLIELDAWKKFYETHGKYYRVGTVIHPPIDPSIPPPAPCDAQKMPSS</sequence>
<dbReference type="GO" id="GO:0016020">
    <property type="term" value="C:membrane"/>
    <property type="evidence" value="ECO:0007669"/>
    <property type="project" value="TreeGrafter"/>
</dbReference>
<evidence type="ECO:0000256" key="2">
    <source>
        <dbReference type="SAM" id="Phobius"/>
    </source>
</evidence>
<evidence type="ECO:0000313" key="4">
    <source>
        <dbReference type="EMBL" id="ORY77788.1"/>
    </source>
</evidence>